<protein>
    <submittedName>
        <fullName evidence="1">Uncharacterized protein</fullName>
    </submittedName>
</protein>
<dbReference type="EMBL" id="CP076683">
    <property type="protein sequence ID" value="QWV18619.1"/>
    <property type="molecule type" value="Genomic_DNA"/>
</dbReference>
<accession>A0ABX8J0C2</accession>
<evidence type="ECO:0000313" key="1">
    <source>
        <dbReference type="EMBL" id="QWV18619.1"/>
    </source>
</evidence>
<dbReference type="Proteomes" id="UP000683436">
    <property type="component" value="Chromosome"/>
</dbReference>
<organism evidence="1 2">
    <name type="scientific">Stutzerimonas zhaodongensis</name>
    <dbReference type="NCBI Taxonomy" id="1176257"/>
    <lineage>
        <taxon>Bacteria</taxon>
        <taxon>Pseudomonadati</taxon>
        <taxon>Pseudomonadota</taxon>
        <taxon>Gammaproteobacteria</taxon>
        <taxon>Pseudomonadales</taxon>
        <taxon>Pseudomonadaceae</taxon>
        <taxon>Stutzerimonas</taxon>
    </lineage>
</organism>
<reference evidence="1 2" key="1">
    <citation type="submission" date="2021-06" db="EMBL/GenBank/DDBJ databases">
        <title>Microbial metabolic specificity influences pelagic lipid remineralization.</title>
        <authorList>
            <person name="Behrendt L."/>
            <person name="Hunter J.E."/>
            <person name="Alcolombri U."/>
            <person name="Smriga S."/>
            <person name="Mincer T."/>
            <person name="Lowenstein D.P."/>
            <person name="Peaudecerf F.J."/>
            <person name="Fernandez V.I."/>
            <person name="Fredricks H."/>
            <person name="Almblad H."/>
            <person name="Harrison J.J."/>
            <person name="Stocker R."/>
            <person name="Van Mooy B.A.S."/>
        </authorList>
    </citation>
    <scope>NUCLEOTIDE SEQUENCE [LARGE SCALE GENOMIC DNA]</scope>
    <source>
        <strain evidence="1 2">A252</strain>
    </source>
</reference>
<evidence type="ECO:0000313" key="2">
    <source>
        <dbReference type="Proteomes" id="UP000683436"/>
    </source>
</evidence>
<gene>
    <name evidence="1" type="ORF">KQ248_08150</name>
</gene>
<keyword evidence="2" id="KW-1185">Reference proteome</keyword>
<dbReference type="RefSeq" id="WP_216707161.1">
    <property type="nucleotide sequence ID" value="NZ_CP076683.1"/>
</dbReference>
<sequence length="62" mass="7291">MPYSYLSHLYCPKTLDHYDADRIQQLSQAGAPLLVAYDLQALKQHWKPADLFGREASLWRYH</sequence>
<name>A0ABX8J0C2_9GAMM</name>
<proteinExistence type="predicted"/>